<feature type="region of interest" description="Disordered" evidence="1">
    <location>
        <begin position="255"/>
        <end position="285"/>
    </location>
</feature>
<gene>
    <name evidence="2" type="ORF">GA0070622_5635</name>
</gene>
<dbReference type="STRING" id="946078.GA0070622_5635"/>
<protein>
    <submittedName>
        <fullName evidence="2">Part of AAA domain-containing protein</fullName>
    </submittedName>
</protein>
<evidence type="ECO:0000313" key="2">
    <source>
        <dbReference type="EMBL" id="SBT68531.1"/>
    </source>
</evidence>
<dbReference type="InterPro" id="IPR027417">
    <property type="entry name" value="P-loop_NTPase"/>
</dbReference>
<feature type="region of interest" description="Disordered" evidence="1">
    <location>
        <begin position="414"/>
        <end position="450"/>
    </location>
</feature>
<dbReference type="AlphaFoldDB" id="A0A1A9BHI1"/>
<organism evidence="2 3">
    <name type="scientific">Micromonospora sediminicola</name>
    <dbReference type="NCBI Taxonomy" id="946078"/>
    <lineage>
        <taxon>Bacteria</taxon>
        <taxon>Bacillati</taxon>
        <taxon>Actinomycetota</taxon>
        <taxon>Actinomycetes</taxon>
        <taxon>Micromonosporales</taxon>
        <taxon>Micromonosporaceae</taxon>
        <taxon>Micromonospora</taxon>
    </lineage>
</organism>
<dbReference type="Gene3D" id="3.40.50.300">
    <property type="entry name" value="P-loop containing nucleotide triphosphate hydrolases"/>
    <property type="match status" value="1"/>
</dbReference>
<proteinExistence type="predicted"/>
<dbReference type="SUPFAM" id="SSF52540">
    <property type="entry name" value="P-loop containing nucleoside triphosphate hydrolases"/>
    <property type="match status" value="1"/>
</dbReference>
<sequence length="450" mass="49406">MVRHLARKRRRVLVVSAWTTPLPKIVRRVHTAAALVGLPAADIPKIMTIVQDTEWLVGIAGYPRFTNTRKPDALDVGRYVKDIVEQAVQICRRRLGWAKRDVHLPAKLEVTYEVIRMGGVPTEPLKLGKYSAEWITTLPPFGAAWGQLRYLALFAQLVTAIRNPDSRSPYGHVIVHGEHDFSGLSCAVLRANNPTAQWTVLTDLSSPGSPTIDRRRTVSMVERLGIPHNRGEVDVIAIRSASLIRHTVALPIPKAATDAPPGVHNRAPNRRAQPTEHRQRSASAADLENGMRAVDAVRYALHAPRTEAMTSVLATLQPDQYRLVTQSPTMPLIIQGHPGTGKTIIAVLRAGYLVNEETTKKGPTPRVLLLGPTEQYARHVSRTVRELDPTGAITVKSLAEWLAELAGLGHWHRTAGRGNGGGRRWLHRGLGETRGAGEPGSTRMEGEPSD</sequence>
<evidence type="ECO:0000256" key="1">
    <source>
        <dbReference type="SAM" id="MobiDB-lite"/>
    </source>
</evidence>
<dbReference type="Proteomes" id="UP000199558">
    <property type="component" value="Unassembled WGS sequence"/>
</dbReference>
<accession>A0A1A9BHI1</accession>
<keyword evidence="3" id="KW-1185">Reference proteome</keyword>
<evidence type="ECO:0000313" key="3">
    <source>
        <dbReference type="Proteomes" id="UP000199558"/>
    </source>
</evidence>
<dbReference type="EMBL" id="FLRH01000004">
    <property type="protein sequence ID" value="SBT68531.1"/>
    <property type="molecule type" value="Genomic_DNA"/>
</dbReference>
<name>A0A1A9BHI1_9ACTN</name>
<reference evidence="3" key="1">
    <citation type="submission" date="2016-06" db="EMBL/GenBank/DDBJ databases">
        <authorList>
            <person name="Varghese N."/>
            <person name="Submissions Spin"/>
        </authorList>
    </citation>
    <scope>NUCLEOTIDE SEQUENCE [LARGE SCALE GENOMIC DNA]</scope>
    <source>
        <strain evidence="3">DSM 45794</strain>
    </source>
</reference>